<dbReference type="AlphaFoldDB" id="A0A423SU36"/>
<comment type="function">
    <text evidence="4">Reversible hydration of carbon dioxide.</text>
</comment>
<dbReference type="Proteomes" id="UP000283509">
    <property type="component" value="Unassembled WGS sequence"/>
</dbReference>
<comment type="similarity">
    <text evidence="1 4">Belongs to the alpha-carbonic anhydrase family.</text>
</comment>
<evidence type="ECO:0000256" key="2">
    <source>
        <dbReference type="ARBA" id="ARBA00022723"/>
    </source>
</evidence>
<keyword evidence="4" id="KW-0456">Lyase</keyword>
<dbReference type="EMBL" id="QCYY01002771">
    <property type="protein sequence ID" value="ROT67717.1"/>
    <property type="molecule type" value="Genomic_DNA"/>
</dbReference>
<keyword evidence="2 4" id="KW-0479">Metal-binding</keyword>
<dbReference type="PROSITE" id="PS51144">
    <property type="entry name" value="ALPHA_CA_2"/>
    <property type="match status" value="1"/>
</dbReference>
<dbReference type="PANTHER" id="PTHR18952">
    <property type="entry name" value="CARBONIC ANHYDRASE"/>
    <property type="match status" value="1"/>
</dbReference>
<evidence type="ECO:0000256" key="3">
    <source>
        <dbReference type="ARBA" id="ARBA00022833"/>
    </source>
</evidence>
<evidence type="ECO:0000256" key="4">
    <source>
        <dbReference type="RuleBase" id="RU367011"/>
    </source>
</evidence>
<protein>
    <recommendedName>
        <fullName evidence="4">Carbonic anhydrase</fullName>
        <ecNumber evidence="4">4.2.1.1</ecNumber>
    </recommendedName>
</protein>
<proteinExistence type="inferred from homology"/>
<gene>
    <name evidence="6" type="ORF">C7M84_014197</name>
</gene>
<keyword evidence="7" id="KW-1185">Reference proteome</keyword>
<dbReference type="PROSITE" id="PS00162">
    <property type="entry name" value="ALPHA_CA_1"/>
    <property type="match status" value="1"/>
</dbReference>
<evidence type="ECO:0000256" key="1">
    <source>
        <dbReference type="ARBA" id="ARBA00010718"/>
    </source>
</evidence>
<dbReference type="SMART" id="SM01057">
    <property type="entry name" value="Carb_anhydrase"/>
    <property type="match status" value="1"/>
</dbReference>
<comment type="catalytic activity">
    <reaction evidence="4">
        <text>hydrogencarbonate + H(+) = CO2 + H2O</text>
        <dbReference type="Rhea" id="RHEA:10748"/>
        <dbReference type="ChEBI" id="CHEBI:15377"/>
        <dbReference type="ChEBI" id="CHEBI:15378"/>
        <dbReference type="ChEBI" id="CHEBI:16526"/>
        <dbReference type="ChEBI" id="CHEBI:17544"/>
        <dbReference type="EC" id="4.2.1.1"/>
    </reaction>
</comment>
<accession>A0A423SU36</accession>
<dbReference type="Pfam" id="PF00194">
    <property type="entry name" value="Carb_anhydrase"/>
    <property type="match status" value="1"/>
</dbReference>
<reference evidence="6 7" key="1">
    <citation type="submission" date="2018-04" db="EMBL/GenBank/DDBJ databases">
        <authorList>
            <person name="Zhang X."/>
            <person name="Yuan J."/>
            <person name="Li F."/>
            <person name="Xiang J."/>
        </authorList>
    </citation>
    <scope>NUCLEOTIDE SEQUENCE [LARGE SCALE GENOMIC DNA]</scope>
    <source>
        <tissue evidence="6">Muscle</tissue>
    </source>
</reference>
<dbReference type="GO" id="GO:0008270">
    <property type="term" value="F:zinc ion binding"/>
    <property type="evidence" value="ECO:0007669"/>
    <property type="project" value="UniProtKB-UniRule"/>
</dbReference>
<comment type="caution">
    <text evidence="6">The sequence shown here is derived from an EMBL/GenBank/DDBJ whole genome shotgun (WGS) entry which is preliminary data.</text>
</comment>
<dbReference type="GO" id="GO:0004089">
    <property type="term" value="F:carbonate dehydratase activity"/>
    <property type="evidence" value="ECO:0007669"/>
    <property type="project" value="UniProtKB-UniRule"/>
</dbReference>
<reference evidence="6 7" key="2">
    <citation type="submission" date="2019-01" db="EMBL/GenBank/DDBJ databases">
        <title>The decoding of complex shrimp genome reveals the adaptation for benthos swimmer, frequently molting mechanism and breeding impact on genome.</title>
        <authorList>
            <person name="Sun Y."/>
            <person name="Gao Y."/>
            <person name="Yu Y."/>
        </authorList>
    </citation>
    <scope>NUCLEOTIDE SEQUENCE [LARGE SCALE GENOMIC DNA]</scope>
    <source>
        <tissue evidence="6">Muscle</tissue>
    </source>
</reference>
<evidence type="ECO:0000313" key="6">
    <source>
        <dbReference type="EMBL" id="ROT67717.1"/>
    </source>
</evidence>
<dbReference type="InterPro" id="IPR023561">
    <property type="entry name" value="Carbonic_anhydrase_a-class"/>
</dbReference>
<dbReference type="Gene3D" id="3.10.200.10">
    <property type="entry name" value="Alpha carbonic anhydrase"/>
    <property type="match status" value="1"/>
</dbReference>
<sequence>MWTCIFFCYNGRKIVFRLLDSCTCALTGPENWATLFPNYCAGSSQSPIALNGLEATAKSSSDAWVLDKYDTVPAKVAWNTTNIDELPSVSGGELGAKYTFAQFHFHWGSVSTQGSEHTINGVAYAAELHLVHFKTEYGSLGAAVAHDDGLAVLGIMLLGGLVDNPSLTPIIDGLATIRNSGDEEPLATLFPLQTLMPTNPNTFYRYSGSLTTPTCNEVVTWTVFPDVISISENQLEEFRKLLGDDGEHHIEDNYRPVQPLNGRTVEKITLS</sequence>
<evidence type="ECO:0000259" key="5">
    <source>
        <dbReference type="PROSITE" id="PS51144"/>
    </source>
</evidence>
<dbReference type="OrthoDB" id="6358569at2759"/>
<name>A0A423SU36_PENVA</name>
<dbReference type="InterPro" id="IPR036398">
    <property type="entry name" value="CA_dom_sf"/>
</dbReference>
<dbReference type="GO" id="GO:0005886">
    <property type="term" value="C:plasma membrane"/>
    <property type="evidence" value="ECO:0007669"/>
    <property type="project" value="TreeGrafter"/>
</dbReference>
<evidence type="ECO:0000313" key="7">
    <source>
        <dbReference type="Proteomes" id="UP000283509"/>
    </source>
</evidence>
<dbReference type="CDD" id="cd00326">
    <property type="entry name" value="alpha_CA"/>
    <property type="match status" value="1"/>
</dbReference>
<dbReference type="EC" id="4.2.1.1" evidence="4"/>
<dbReference type="InterPro" id="IPR001148">
    <property type="entry name" value="CA_dom"/>
</dbReference>
<organism evidence="6 7">
    <name type="scientific">Penaeus vannamei</name>
    <name type="common">Whiteleg shrimp</name>
    <name type="synonym">Litopenaeus vannamei</name>
    <dbReference type="NCBI Taxonomy" id="6689"/>
    <lineage>
        <taxon>Eukaryota</taxon>
        <taxon>Metazoa</taxon>
        <taxon>Ecdysozoa</taxon>
        <taxon>Arthropoda</taxon>
        <taxon>Crustacea</taxon>
        <taxon>Multicrustacea</taxon>
        <taxon>Malacostraca</taxon>
        <taxon>Eumalacostraca</taxon>
        <taxon>Eucarida</taxon>
        <taxon>Decapoda</taxon>
        <taxon>Dendrobranchiata</taxon>
        <taxon>Penaeoidea</taxon>
        <taxon>Penaeidae</taxon>
        <taxon>Penaeus</taxon>
    </lineage>
</organism>
<feature type="domain" description="Alpha-carbonic anhydrase" evidence="5">
    <location>
        <begin position="5"/>
        <end position="269"/>
    </location>
</feature>
<keyword evidence="3 4" id="KW-0862">Zinc</keyword>
<comment type="cofactor">
    <cofactor evidence="4">
        <name>Zn(2+)</name>
        <dbReference type="ChEBI" id="CHEBI:29105"/>
    </cofactor>
</comment>
<dbReference type="PANTHER" id="PTHR18952:SF278">
    <property type="entry name" value="CARBONIC ANHYDRASE"/>
    <property type="match status" value="1"/>
</dbReference>
<dbReference type="InterPro" id="IPR018338">
    <property type="entry name" value="Carbonic_anhydrase_a-class_CS"/>
</dbReference>
<dbReference type="STRING" id="6689.A0A423SU36"/>
<dbReference type="SUPFAM" id="SSF51069">
    <property type="entry name" value="Carbonic anhydrase"/>
    <property type="match status" value="1"/>
</dbReference>